<accession>I3SXM6</accession>
<organism evidence="1">
    <name type="scientific">Lotus japonicus</name>
    <name type="common">Lotus corniculatus var. japonicus</name>
    <dbReference type="NCBI Taxonomy" id="34305"/>
    <lineage>
        <taxon>Eukaryota</taxon>
        <taxon>Viridiplantae</taxon>
        <taxon>Streptophyta</taxon>
        <taxon>Embryophyta</taxon>
        <taxon>Tracheophyta</taxon>
        <taxon>Spermatophyta</taxon>
        <taxon>Magnoliopsida</taxon>
        <taxon>eudicotyledons</taxon>
        <taxon>Gunneridae</taxon>
        <taxon>Pentapetalae</taxon>
        <taxon>rosids</taxon>
        <taxon>fabids</taxon>
        <taxon>Fabales</taxon>
        <taxon>Fabaceae</taxon>
        <taxon>Papilionoideae</taxon>
        <taxon>50 kb inversion clade</taxon>
        <taxon>NPAAA clade</taxon>
        <taxon>Hologalegina</taxon>
        <taxon>robinioid clade</taxon>
        <taxon>Loteae</taxon>
        <taxon>Lotus</taxon>
    </lineage>
</organism>
<protein>
    <submittedName>
        <fullName evidence="1">Uncharacterized protein</fullName>
    </submittedName>
</protein>
<sequence>MSHHQMLVKQTNNDTTELHKHKTNPYIHIKYTTMSSFIYHTSLIRESLAAVGSRIISRNLCSYSAPPASSSSIFHFHSPAPLAW</sequence>
<name>I3SXM6_LOTJA</name>
<dbReference type="EMBL" id="BT145224">
    <property type="protein sequence ID" value="AFK45018.1"/>
    <property type="molecule type" value="mRNA"/>
</dbReference>
<proteinExistence type="evidence at transcript level"/>
<evidence type="ECO:0000313" key="1">
    <source>
        <dbReference type="EMBL" id="AFK45018.1"/>
    </source>
</evidence>
<dbReference type="AlphaFoldDB" id="I3SXM6"/>
<reference evidence="1" key="1">
    <citation type="submission" date="2012-05" db="EMBL/GenBank/DDBJ databases">
        <authorList>
            <person name="Krishnakumar V."/>
            <person name="Cheung F."/>
            <person name="Xiao Y."/>
            <person name="Chan A."/>
            <person name="Moskal W.A."/>
            <person name="Town C.D."/>
        </authorList>
    </citation>
    <scope>NUCLEOTIDE SEQUENCE</scope>
</reference>